<dbReference type="PANTHER" id="PTHR30290">
    <property type="entry name" value="PERIPLASMIC BINDING COMPONENT OF ABC TRANSPORTER"/>
    <property type="match status" value="1"/>
</dbReference>
<name>A0A537K2V8_9BACT</name>
<sequence length="547" mass="60970">MGKREWGKGVSRPTRTCDSERHMGNRLAILALVSLCLLSPIQGSLAGPAPGTFVMVIGDNPDNLNPYLHSLAASSAVYRFTFDSLYTVNLKGEWVPALATGYTVSPDGLRWTFTLRSGVRWSDGAPFTSADVKFAWQLATNRDVHITYATGFDKIASVETPDPLTVVYRLKEPYAPFRDQVMGSAIVPQHLLGSLAADQINRTPFNQKPVGTGPFYVSEFVTDDHVTLTANPSYWGKRARLQRIIVRIVPDQNTQVNLLKAGELNLLNVPAARLQEIARVPTLAVKRYLDPTYALVQLDEYEFLRESAVRQALDYATPKESIIRNVMKGQAEPAVSDMVPNGPYADKRLRPRPYDPVRARKMLLDDGFAPGPGGLLYKGGRRLDVPLWTLSGRAILTQAMQVIAQSWRSIGVNTETRAVSAAALFGQNGPQWNGKDAALLFTWGQGVFPENKINWHSSYIPKDASAPGENDERYSNPEMDRLLDEADRTVDEAKRHAIYNRIQELEFRDVPIIFLFWLVNNTAVTSNVQGYDVTTFNTTPPEEWSTR</sequence>
<dbReference type="EMBL" id="VBAK01000115">
    <property type="protein sequence ID" value="TMI90118.1"/>
    <property type="molecule type" value="Genomic_DNA"/>
</dbReference>
<evidence type="ECO:0000259" key="4">
    <source>
        <dbReference type="Pfam" id="PF00496"/>
    </source>
</evidence>
<dbReference type="PANTHER" id="PTHR30290:SF9">
    <property type="entry name" value="OLIGOPEPTIDE-BINDING PROTEIN APPA"/>
    <property type="match status" value="1"/>
</dbReference>
<dbReference type="CDD" id="cd08513">
    <property type="entry name" value="PBP2_thermophilic_Hb8_like"/>
    <property type="match status" value="1"/>
</dbReference>
<evidence type="ECO:0000313" key="5">
    <source>
        <dbReference type="EMBL" id="TMI90118.1"/>
    </source>
</evidence>
<comment type="caution">
    <text evidence="5">The sequence shown here is derived from an EMBL/GenBank/DDBJ whole genome shotgun (WGS) entry which is preliminary data.</text>
</comment>
<evidence type="ECO:0000313" key="6">
    <source>
        <dbReference type="Proteomes" id="UP000318509"/>
    </source>
</evidence>
<keyword evidence="2" id="KW-0813">Transport</keyword>
<dbReference type="AlphaFoldDB" id="A0A537K2V8"/>
<organism evidence="5 6">
    <name type="scientific">Candidatus Segetimicrobium genomatis</name>
    <dbReference type="NCBI Taxonomy" id="2569760"/>
    <lineage>
        <taxon>Bacteria</taxon>
        <taxon>Bacillati</taxon>
        <taxon>Candidatus Sysuimicrobiota</taxon>
        <taxon>Candidatus Sysuimicrobiia</taxon>
        <taxon>Candidatus Sysuimicrobiales</taxon>
        <taxon>Candidatus Segetimicrobiaceae</taxon>
        <taxon>Candidatus Segetimicrobium</taxon>
    </lineage>
</organism>
<dbReference type="GO" id="GO:0042597">
    <property type="term" value="C:periplasmic space"/>
    <property type="evidence" value="ECO:0007669"/>
    <property type="project" value="UniProtKB-ARBA"/>
</dbReference>
<evidence type="ECO:0000256" key="3">
    <source>
        <dbReference type="ARBA" id="ARBA00022729"/>
    </source>
</evidence>
<dbReference type="Gene3D" id="3.10.105.10">
    <property type="entry name" value="Dipeptide-binding Protein, Domain 3"/>
    <property type="match status" value="1"/>
</dbReference>
<evidence type="ECO:0000256" key="2">
    <source>
        <dbReference type="ARBA" id="ARBA00022448"/>
    </source>
</evidence>
<dbReference type="Gene3D" id="3.90.76.10">
    <property type="entry name" value="Dipeptide-binding Protein, Domain 1"/>
    <property type="match status" value="1"/>
</dbReference>
<feature type="domain" description="Solute-binding protein family 5" evidence="4">
    <location>
        <begin position="93"/>
        <end position="451"/>
    </location>
</feature>
<dbReference type="InterPro" id="IPR000914">
    <property type="entry name" value="SBP_5_dom"/>
</dbReference>
<dbReference type="Gene3D" id="3.40.190.10">
    <property type="entry name" value="Periplasmic binding protein-like II"/>
    <property type="match status" value="1"/>
</dbReference>
<dbReference type="GO" id="GO:0043190">
    <property type="term" value="C:ATP-binding cassette (ABC) transporter complex"/>
    <property type="evidence" value="ECO:0007669"/>
    <property type="project" value="InterPro"/>
</dbReference>
<dbReference type="InterPro" id="IPR030678">
    <property type="entry name" value="Peptide/Ni-bd"/>
</dbReference>
<keyword evidence="3" id="KW-0732">Signal</keyword>
<accession>A0A537K2V8</accession>
<gene>
    <name evidence="5" type="ORF">E6H00_07990</name>
</gene>
<dbReference type="Pfam" id="PF00496">
    <property type="entry name" value="SBP_bac_5"/>
    <property type="match status" value="1"/>
</dbReference>
<dbReference type="GO" id="GO:1904680">
    <property type="term" value="F:peptide transmembrane transporter activity"/>
    <property type="evidence" value="ECO:0007669"/>
    <property type="project" value="TreeGrafter"/>
</dbReference>
<dbReference type="Proteomes" id="UP000318509">
    <property type="component" value="Unassembled WGS sequence"/>
</dbReference>
<comment type="similarity">
    <text evidence="1">Belongs to the bacterial solute-binding protein 5 family.</text>
</comment>
<dbReference type="SUPFAM" id="SSF53850">
    <property type="entry name" value="Periplasmic binding protein-like II"/>
    <property type="match status" value="1"/>
</dbReference>
<proteinExistence type="inferred from homology"/>
<reference evidence="5 6" key="1">
    <citation type="journal article" date="2019" name="Nat. Microbiol.">
        <title>Mediterranean grassland soil C-N compound turnover is dependent on rainfall and depth, and is mediated by genomically divergent microorganisms.</title>
        <authorList>
            <person name="Diamond S."/>
            <person name="Andeer P.F."/>
            <person name="Li Z."/>
            <person name="Crits-Christoph A."/>
            <person name="Burstein D."/>
            <person name="Anantharaman K."/>
            <person name="Lane K.R."/>
            <person name="Thomas B.C."/>
            <person name="Pan C."/>
            <person name="Northen T.R."/>
            <person name="Banfield J.F."/>
        </authorList>
    </citation>
    <scope>NUCLEOTIDE SEQUENCE [LARGE SCALE GENOMIC DNA]</scope>
    <source>
        <strain evidence="5">NP_3</strain>
    </source>
</reference>
<protein>
    <submittedName>
        <fullName evidence="5">Peptide ABC transporter substrate-binding protein</fullName>
    </submittedName>
</protein>
<dbReference type="GO" id="GO:0015833">
    <property type="term" value="P:peptide transport"/>
    <property type="evidence" value="ECO:0007669"/>
    <property type="project" value="TreeGrafter"/>
</dbReference>
<dbReference type="PIRSF" id="PIRSF002741">
    <property type="entry name" value="MppA"/>
    <property type="match status" value="1"/>
</dbReference>
<dbReference type="InterPro" id="IPR039424">
    <property type="entry name" value="SBP_5"/>
</dbReference>
<evidence type="ECO:0000256" key="1">
    <source>
        <dbReference type="ARBA" id="ARBA00005695"/>
    </source>
</evidence>